<evidence type="ECO:0000256" key="3">
    <source>
        <dbReference type="ARBA" id="ARBA00022694"/>
    </source>
</evidence>
<keyword evidence="7" id="KW-0408">Iron</keyword>
<evidence type="ECO:0000256" key="2">
    <source>
        <dbReference type="ARBA" id="ARBA00022490"/>
    </source>
</evidence>
<organism evidence="10 11">
    <name type="scientific">Alistipes shahii</name>
    <dbReference type="NCBI Taxonomy" id="328814"/>
    <lineage>
        <taxon>Bacteria</taxon>
        <taxon>Pseudomonadati</taxon>
        <taxon>Bacteroidota</taxon>
        <taxon>Bacteroidia</taxon>
        <taxon>Bacteroidales</taxon>
        <taxon>Rikenellaceae</taxon>
        <taxon>Alistipes</taxon>
    </lineage>
</organism>
<dbReference type="EC" id="1.17.99.6" evidence="10"/>
<evidence type="ECO:0000256" key="7">
    <source>
        <dbReference type="ARBA" id="ARBA00023004"/>
    </source>
</evidence>
<evidence type="ECO:0000256" key="8">
    <source>
        <dbReference type="ARBA" id="ARBA00023014"/>
    </source>
</evidence>
<dbReference type="RefSeq" id="WP_149887365.1">
    <property type="nucleotide sequence ID" value="NZ_DBFSGO010000026.1"/>
</dbReference>
<dbReference type="InterPro" id="IPR017896">
    <property type="entry name" value="4Fe4S_Fe-S-bd"/>
</dbReference>
<dbReference type="Pfam" id="PF13484">
    <property type="entry name" value="Fer4_16"/>
    <property type="match status" value="1"/>
</dbReference>
<dbReference type="Pfam" id="PF08331">
    <property type="entry name" value="QueG_DUF1730"/>
    <property type="match status" value="1"/>
</dbReference>
<dbReference type="GO" id="GO:0051539">
    <property type="term" value="F:4 iron, 4 sulfur cluster binding"/>
    <property type="evidence" value="ECO:0007669"/>
    <property type="project" value="UniProtKB-KW"/>
</dbReference>
<keyword evidence="2" id="KW-0963">Cytoplasm</keyword>
<protein>
    <submittedName>
        <fullName evidence="10">tRNA epoxyqueuosine(34) reductase QueG</fullName>
        <ecNumber evidence="10">1.17.99.6</ecNumber>
    </submittedName>
</protein>
<reference evidence="10 11" key="1">
    <citation type="journal article" date="2019" name="Nat. Med.">
        <title>A library of human gut bacterial isolates paired with longitudinal multiomics data enables mechanistic microbiome research.</title>
        <authorList>
            <person name="Poyet M."/>
            <person name="Groussin M."/>
            <person name="Gibbons S.M."/>
            <person name="Avila-Pacheco J."/>
            <person name="Jiang X."/>
            <person name="Kearney S.M."/>
            <person name="Perrotta A.R."/>
            <person name="Berdy B."/>
            <person name="Zhao S."/>
            <person name="Lieberman T.D."/>
            <person name="Swanson P.K."/>
            <person name="Smith M."/>
            <person name="Roesemann S."/>
            <person name="Alexander J.E."/>
            <person name="Rich S.A."/>
            <person name="Livny J."/>
            <person name="Vlamakis H."/>
            <person name="Clish C."/>
            <person name="Bullock K."/>
            <person name="Deik A."/>
            <person name="Scott J."/>
            <person name="Pierce K.A."/>
            <person name="Xavier R.J."/>
            <person name="Alm E.J."/>
        </authorList>
    </citation>
    <scope>NUCLEOTIDE SEQUENCE [LARGE SCALE GENOMIC DNA]</scope>
    <source>
        <strain evidence="10 11">BIOML-A2</strain>
    </source>
</reference>
<name>A0A5B3G955_9BACT</name>
<dbReference type="PROSITE" id="PS00198">
    <property type="entry name" value="4FE4S_FER_1"/>
    <property type="match status" value="1"/>
</dbReference>
<dbReference type="AlphaFoldDB" id="A0A5B3G955"/>
<evidence type="ECO:0000313" key="10">
    <source>
        <dbReference type="EMBL" id="KAA2370094.1"/>
    </source>
</evidence>
<dbReference type="PROSITE" id="PS51379">
    <property type="entry name" value="4FE4S_FER_2"/>
    <property type="match status" value="1"/>
</dbReference>
<dbReference type="PANTHER" id="PTHR30002">
    <property type="entry name" value="EPOXYQUEUOSINE REDUCTASE"/>
    <property type="match status" value="1"/>
</dbReference>
<dbReference type="NCBIfam" id="TIGR00276">
    <property type="entry name" value="tRNA epoxyqueuosine(34) reductase QueG"/>
    <property type="match status" value="1"/>
</dbReference>
<keyword evidence="1" id="KW-0004">4Fe-4S</keyword>
<dbReference type="PANTHER" id="PTHR30002:SF4">
    <property type="entry name" value="EPOXYQUEUOSINE REDUCTASE"/>
    <property type="match status" value="1"/>
</dbReference>
<gene>
    <name evidence="10" type="primary">queG</name>
    <name evidence="10" type="ORF">F2Y13_08475</name>
</gene>
<dbReference type="GO" id="GO:0052693">
    <property type="term" value="F:epoxyqueuosine reductase activity"/>
    <property type="evidence" value="ECO:0007669"/>
    <property type="project" value="UniProtKB-EC"/>
</dbReference>
<evidence type="ECO:0000256" key="5">
    <source>
        <dbReference type="ARBA" id="ARBA00022785"/>
    </source>
</evidence>
<feature type="domain" description="4Fe-4S ferredoxin-type" evidence="9">
    <location>
        <begin position="177"/>
        <end position="206"/>
    </location>
</feature>
<keyword evidence="4" id="KW-0479">Metal-binding</keyword>
<evidence type="ECO:0000256" key="4">
    <source>
        <dbReference type="ARBA" id="ARBA00022723"/>
    </source>
</evidence>
<evidence type="ECO:0000256" key="1">
    <source>
        <dbReference type="ARBA" id="ARBA00022485"/>
    </source>
</evidence>
<keyword evidence="8" id="KW-0411">Iron-sulfur</keyword>
<dbReference type="EMBL" id="VVXK01000010">
    <property type="protein sequence ID" value="KAA2370094.1"/>
    <property type="molecule type" value="Genomic_DNA"/>
</dbReference>
<dbReference type="GO" id="GO:0046872">
    <property type="term" value="F:metal ion binding"/>
    <property type="evidence" value="ECO:0007669"/>
    <property type="project" value="UniProtKB-KW"/>
</dbReference>
<comment type="caution">
    <text evidence="10">The sequence shown here is derived from an EMBL/GenBank/DDBJ whole genome shotgun (WGS) entry which is preliminary data.</text>
</comment>
<keyword evidence="5" id="KW-0671">Queuosine biosynthesis</keyword>
<dbReference type="Proteomes" id="UP000323567">
    <property type="component" value="Unassembled WGS sequence"/>
</dbReference>
<dbReference type="InterPro" id="IPR017900">
    <property type="entry name" value="4Fe4S_Fe_S_CS"/>
</dbReference>
<evidence type="ECO:0000313" key="11">
    <source>
        <dbReference type="Proteomes" id="UP000323567"/>
    </source>
</evidence>
<evidence type="ECO:0000259" key="9">
    <source>
        <dbReference type="PROSITE" id="PS51379"/>
    </source>
</evidence>
<accession>A0A5B3G955</accession>
<proteinExistence type="predicted"/>
<sequence>MIDHLYIKRLAAGAGFDLCGIAPCRHLAENEALFRAWLARGRQSSLGYLERNVDKRFDARRLVEGARTAVVCAVSYKNRVGEGYPPGHRTKVASYACAADYHATLRTMLGGMLDALRAAHPGLGGRAFVDTAPLAEKQLAVEAGLGWIGRQSLLVTPQYGSYVVLGELILTEETDRYDAPFEGSRCGTCRSCIDNCPTGAVAPDRTIDTGRCISCRTIEREQPGQTDLHGWIFGCDACQSLCPWNRRAPQHRNAAFDAVFDPLAMDAATWLGMDEAAFEALCGRTPLTRSGLVRIRENALRNAAPEEPSER</sequence>
<dbReference type="GO" id="GO:0008616">
    <property type="term" value="P:tRNA queuosine(34) biosynthetic process"/>
    <property type="evidence" value="ECO:0007669"/>
    <property type="project" value="UniProtKB-KW"/>
</dbReference>
<dbReference type="SUPFAM" id="SSF46548">
    <property type="entry name" value="alpha-helical ferredoxin"/>
    <property type="match status" value="1"/>
</dbReference>
<keyword evidence="6 10" id="KW-0560">Oxidoreductase</keyword>
<dbReference type="InterPro" id="IPR013542">
    <property type="entry name" value="QueG_DUF1730"/>
</dbReference>
<keyword evidence="3" id="KW-0819">tRNA processing</keyword>
<dbReference type="InterPro" id="IPR004453">
    <property type="entry name" value="QueG"/>
</dbReference>
<evidence type="ECO:0000256" key="6">
    <source>
        <dbReference type="ARBA" id="ARBA00023002"/>
    </source>
</evidence>